<dbReference type="Gene3D" id="3.40.1440.10">
    <property type="entry name" value="GIY-YIG endonuclease"/>
    <property type="match status" value="1"/>
</dbReference>
<dbReference type="InterPro" id="IPR006054">
    <property type="entry name" value="DnaQ"/>
</dbReference>
<reference evidence="3" key="1">
    <citation type="journal article" date="2019" name="Int. J. Syst. Evol. Microbiol.">
        <title>The Global Catalogue of Microorganisms (GCM) 10K type strain sequencing project: providing services to taxonomists for standard genome sequencing and annotation.</title>
        <authorList>
            <consortium name="The Broad Institute Genomics Platform"/>
            <consortium name="The Broad Institute Genome Sequencing Center for Infectious Disease"/>
            <person name="Wu L."/>
            <person name="Ma J."/>
        </authorList>
    </citation>
    <scope>NUCLEOTIDE SEQUENCE [LARGE SCALE GENOMIC DNA]</scope>
    <source>
        <strain evidence="3">JCM 16923</strain>
    </source>
</reference>
<dbReference type="CDD" id="cd06127">
    <property type="entry name" value="DEDDh"/>
    <property type="match status" value="1"/>
</dbReference>
<evidence type="ECO:0000259" key="1">
    <source>
        <dbReference type="PROSITE" id="PS50164"/>
    </source>
</evidence>
<feature type="domain" description="GIY-YIG" evidence="1">
    <location>
        <begin position="277"/>
        <end position="355"/>
    </location>
</feature>
<keyword evidence="2" id="KW-0269">Exonuclease</keyword>
<dbReference type="SUPFAM" id="SSF82771">
    <property type="entry name" value="GIY-YIG endonuclease"/>
    <property type="match status" value="1"/>
</dbReference>
<dbReference type="Gene3D" id="3.30.420.10">
    <property type="entry name" value="Ribonuclease H-like superfamily/Ribonuclease H"/>
    <property type="match status" value="1"/>
</dbReference>
<dbReference type="NCBIfam" id="NF005905">
    <property type="entry name" value="PRK07883.1-3"/>
    <property type="match status" value="1"/>
</dbReference>
<dbReference type="GO" id="GO:0004527">
    <property type="term" value="F:exonuclease activity"/>
    <property type="evidence" value="ECO:0007669"/>
    <property type="project" value="UniProtKB-KW"/>
</dbReference>
<dbReference type="SMART" id="SM00465">
    <property type="entry name" value="GIYc"/>
    <property type="match status" value="1"/>
</dbReference>
<dbReference type="InterPro" id="IPR000305">
    <property type="entry name" value="GIY-YIG_endonuc"/>
</dbReference>
<comment type="caution">
    <text evidence="2">The sequence shown here is derived from an EMBL/GenBank/DDBJ whole genome shotgun (WGS) entry which is preliminary data.</text>
</comment>
<name>A0ABP7PDE5_9ACTN</name>
<dbReference type="Proteomes" id="UP001418444">
    <property type="component" value="Unassembled WGS sequence"/>
</dbReference>
<sequence>MDDGLRADGRAGRLNLECRLWSTSDISGPRSVAARLSDLRTSVRSMSGNPADAEQQLSFADLPDDEAFATAALYDTTLVVVDLETTGGSADRDAITEIGAVKIRGGEVLGEFATLVDPGRAIPPQIVSLTGITTAMVHDAPRIEEVLPAFFEFARGAILVAHNARFDVGFLKRAAARQHRPWPFPAALCTVVMARRVLTRQEAPTVKLSALAELFAVSVTPTHRALDDARATVEVFHNLLERVGNQGVRTYRDLTRYLPRATPAMRAKRSLADGLPHRPGVYIFRGPGEEVLYIGTAVNLHRRVSGYFSGADPRTRITEMVNLAVRVDHIECAHGLEAGVRELTLLAVHKPSYNRRSRSAHRGWWINLSAERFPRLKVARRPNGVSLGPISQRGVATDIADVIAGAAGLRTCTASLGRADHHYCPGRSAAATLPDPLVTALPGACRAASDRPQTLPDYLPRVQAAHDLILGRSDDLLIALQARLRSLAESRRFESAARARDRLAATIDALARCQRLSAVAGLEELVLARRAADGGWEFAVVRYGRLAGAGCAARGVPPMPVVDALVAGAQTVLPPDRDAGPLSGAPAEEVGLIARWLTEPGTRLVSVSGELWSPLGSAQRHLDFSFVAREARESAAPVPETPRRRPALV</sequence>
<dbReference type="SUPFAM" id="SSF53098">
    <property type="entry name" value="Ribonuclease H-like"/>
    <property type="match status" value="1"/>
</dbReference>
<accession>A0ABP7PDE5</accession>
<dbReference type="InterPro" id="IPR050066">
    <property type="entry name" value="UvrABC_protein_C"/>
</dbReference>
<dbReference type="InterPro" id="IPR013520">
    <property type="entry name" value="Ribonucl_H"/>
</dbReference>
<protein>
    <submittedName>
        <fullName evidence="2">DEDD exonuclease domain-containing protein</fullName>
    </submittedName>
</protein>
<dbReference type="CDD" id="cd10434">
    <property type="entry name" value="GIY-YIG_UvrC_Cho"/>
    <property type="match status" value="1"/>
</dbReference>
<dbReference type="Pfam" id="PF00929">
    <property type="entry name" value="RNase_T"/>
    <property type="match status" value="1"/>
</dbReference>
<dbReference type="EMBL" id="BAAAZW010000007">
    <property type="protein sequence ID" value="GAA3963810.1"/>
    <property type="molecule type" value="Genomic_DNA"/>
</dbReference>
<dbReference type="PROSITE" id="PS50164">
    <property type="entry name" value="GIY_YIG"/>
    <property type="match status" value="1"/>
</dbReference>
<dbReference type="PANTHER" id="PTHR30562">
    <property type="entry name" value="UVRC/OXIDOREDUCTASE"/>
    <property type="match status" value="1"/>
</dbReference>
<evidence type="ECO:0000313" key="3">
    <source>
        <dbReference type="Proteomes" id="UP001418444"/>
    </source>
</evidence>
<dbReference type="InterPro" id="IPR035901">
    <property type="entry name" value="GIY-YIG_endonuc_sf"/>
</dbReference>
<organism evidence="2 3">
    <name type="scientific">Gordonia caeni</name>
    <dbReference type="NCBI Taxonomy" id="1007097"/>
    <lineage>
        <taxon>Bacteria</taxon>
        <taxon>Bacillati</taxon>
        <taxon>Actinomycetota</taxon>
        <taxon>Actinomycetes</taxon>
        <taxon>Mycobacteriales</taxon>
        <taxon>Gordoniaceae</taxon>
        <taxon>Gordonia</taxon>
    </lineage>
</organism>
<dbReference type="NCBIfam" id="TIGR00573">
    <property type="entry name" value="dnaq"/>
    <property type="match status" value="1"/>
</dbReference>
<proteinExistence type="predicted"/>
<dbReference type="InterPro" id="IPR047296">
    <property type="entry name" value="GIY-YIG_UvrC_Cho"/>
</dbReference>
<keyword evidence="2" id="KW-0378">Hydrolase</keyword>
<dbReference type="InterPro" id="IPR036397">
    <property type="entry name" value="RNaseH_sf"/>
</dbReference>
<dbReference type="PANTHER" id="PTHR30562:SF1">
    <property type="entry name" value="UVRABC SYSTEM PROTEIN C"/>
    <property type="match status" value="1"/>
</dbReference>
<dbReference type="NCBIfam" id="NF005907">
    <property type="entry name" value="PRK07883.1-5"/>
    <property type="match status" value="1"/>
</dbReference>
<evidence type="ECO:0000313" key="2">
    <source>
        <dbReference type="EMBL" id="GAA3963810.1"/>
    </source>
</evidence>
<gene>
    <name evidence="2" type="ORF">GCM10022231_25190</name>
</gene>
<keyword evidence="2" id="KW-0540">Nuclease</keyword>
<dbReference type="InterPro" id="IPR012337">
    <property type="entry name" value="RNaseH-like_sf"/>
</dbReference>
<keyword evidence="3" id="KW-1185">Reference proteome</keyword>
<dbReference type="SMART" id="SM00479">
    <property type="entry name" value="EXOIII"/>
    <property type="match status" value="1"/>
</dbReference>